<dbReference type="PRINTS" id="PR01006">
    <property type="entry name" value="FLGHOOKFLIE"/>
</dbReference>
<dbReference type="RefSeq" id="WP_090645298.1">
    <property type="nucleotide sequence ID" value="NZ_CBCRYE010000001.1"/>
</dbReference>
<proteinExistence type="inferred from homology"/>
<dbReference type="EMBL" id="FMTS01000001">
    <property type="protein sequence ID" value="SCW45858.1"/>
    <property type="molecule type" value="Genomic_DNA"/>
</dbReference>
<evidence type="ECO:0000256" key="1">
    <source>
        <dbReference type="ARBA" id="ARBA00004117"/>
    </source>
</evidence>
<dbReference type="HAMAP" id="MF_00724">
    <property type="entry name" value="FliE"/>
    <property type="match status" value="1"/>
</dbReference>
<dbReference type="InterPro" id="IPR001624">
    <property type="entry name" value="FliE"/>
</dbReference>
<comment type="subcellular location">
    <subcellularLocation>
        <location evidence="1 4">Bacterial flagellum basal body</location>
    </subcellularLocation>
</comment>
<dbReference type="OrthoDB" id="8481852at2"/>
<keyword evidence="6" id="KW-0969">Cilium</keyword>
<evidence type="ECO:0000313" key="7">
    <source>
        <dbReference type="Proteomes" id="UP000199150"/>
    </source>
</evidence>
<keyword evidence="6" id="KW-0966">Cell projection</keyword>
<evidence type="ECO:0000256" key="3">
    <source>
        <dbReference type="ARBA" id="ARBA00023143"/>
    </source>
</evidence>
<keyword evidence="6" id="KW-0282">Flagellum</keyword>
<gene>
    <name evidence="4" type="primary">fliE</name>
    <name evidence="6" type="ORF">SAMN02927928_1374</name>
</gene>
<keyword evidence="7" id="KW-1185">Reference proteome</keyword>
<dbReference type="Proteomes" id="UP000199150">
    <property type="component" value="Unassembled WGS sequence"/>
</dbReference>
<evidence type="ECO:0000256" key="4">
    <source>
        <dbReference type="HAMAP-Rule" id="MF_00724"/>
    </source>
</evidence>
<reference evidence="7" key="1">
    <citation type="submission" date="2016-10" db="EMBL/GenBank/DDBJ databases">
        <authorList>
            <person name="Varghese N."/>
            <person name="Submissions S."/>
        </authorList>
    </citation>
    <scope>NUCLEOTIDE SEQUENCE [LARGE SCALE GENOMIC DNA]</scope>
    <source>
        <strain evidence="7">CGMCC 1.3431</strain>
    </source>
</reference>
<dbReference type="NCBIfam" id="TIGR00205">
    <property type="entry name" value="fliE"/>
    <property type="match status" value="1"/>
</dbReference>
<organism evidence="6 7">
    <name type="scientific">Asticcacaulis taihuensis</name>
    <dbReference type="NCBI Taxonomy" id="260084"/>
    <lineage>
        <taxon>Bacteria</taxon>
        <taxon>Pseudomonadati</taxon>
        <taxon>Pseudomonadota</taxon>
        <taxon>Alphaproteobacteria</taxon>
        <taxon>Caulobacterales</taxon>
        <taxon>Caulobacteraceae</taxon>
        <taxon>Asticcacaulis</taxon>
    </lineage>
</organism>
<dbReference type="GO" id="GO:0009425">
    <property type="term" value="C:bacterial-type flagellum basal body"/>
    <property type="evidence" value="ECO:0007669"/>
    <property type="project" value="UniProtKB-SubCell"/>
</dbReference>
<comment type="similarity">
    <text evidence="2 4">Belongs to the FliE family.</text>
</comment>
<name>A0A1G4QNF7_9CAUL</name>
<accession>A0A1G4QNF7</accession>
<dbReference type="GO" id="GO:0071973">
    <property type="term" value="P:bacterial-type flagellum-dependent cell motility"/>
    <property type="evidence" value="ECO:0007669"/>
    <property type="project" value="InterPro"/>
</dbReference>
<dbReference type="AlphaFoldDB" id="A0A1G4QNF7"/>
<keyword evidence="3 4" id="KW-0975">Bacterial flagellum</keyword>
<protein>
    <recommendedName>
        <fullName evidence="4 5">Flagellar hook-basal body complex protein FliE</fullName>
    </recommendedName>
</protein>
<evidence type="ECO:0000256" key="2">
    <source>
        <dbReference type="ARBA" id="ARBA00009272"/>
    </source>
</evidence>
<evidence type="ECO:0000313" key="6">
    <source>
        <dbReference type="EMBL" id="SCW45858.1"/>
    </source>
</evidence>
<dbReference type="Pfam" id="PF02049">
    <property type="entry name" value="FliE"/>
    <property type="match status" value="1"/>
</dbReference>
<dbReference type="PANTHER" id="PTHR34653:SF1">
    <property type="entry name" value="FLAGELLAR HOOK-BASAL BODY COMPLEX PROTEIN FLIE"/>
    <property type="match status" value="1"/>
</dbReference>
<evidence type="ECO:0000256" key="5">
    <source>
        <dbReference type="NCBIfam" id="TIGR00205"/>
    </source>
</evidence>
<sequence>MDPLSAARAYGAAVKQAQNAAKESSNDAGATSAPDFGKMLQGALEHTMKATQGAENMMVQQSQGKAELIDAVTAVSSAETSLQTVIAIRDQVINAYQEIMRMPI</sequence>
<dbReference type="PANTHER" id="PTHR34653">
    <property type="match status" value="1"/>
</dbReference>
<dbReference type="GO" id="GO:0003774">
    <property type="term" value="F:cytoskeletal motor activity"/>
    <property type="evidence" value="ECO:0007669"/>
    <property type="project" value="InterPro"/>
</dbReference>
<dbReference type="STRING" id="260084.SAMN02927928_1374"/>
<dbReference type="GO" id="GO:0005198">
    <property type="term" value="F:structural molecule activity"/>
    <property type="evidence" value="ECO:0007669"/>
    <property type="project" value="UniProtKB-UniRule"/>
</dbReference>